<dbReference type="GO" id="GO:0016878">
    <property type="term" value="F:acid-thiol ligase activity"/>
    <property type="evidence" value="ECO:0007669"/>
    <property type="project" value="UniProtKB-ARBA"/>
</dbReference>
<dbReference type="STRING" id="341036.SAMN05660649_00309"/>
<dbReference type="InterPro" id="IPR045851">
    <property type="entry name" value="AMP-bd_C_sf"/>
</dbReference>
<dbReference type="Gene3D" id="3.30.300.30">
    <property type="match status" value="1"/>
</dbReference>
<evidence type="ECO:0000259" key="2">
    <source>
        <dbReference type="Pfam" id="PF13193"/>
    </source>
</evidence>
<name>A0A1I2N8P9_9FIRM</name>
<dbReference type="Pfam" id="PF00501">
    <property type="entry name" value="AMP-binding"/>
    <property type="match status" value="1"/>
</dbReference>
<keyword evidence="4" id="KW-1185">Reference proteome</keyword>
<dbReference type="EMBL" id="FOOX01000001">
    <property type="protein sequence ID" value="SFF97876.1"/>
    <property type="molecule type" value="Genomic_DNA"/>
</dbReference>
<feature type="domain" description="AMP-binding enzyme C-terminal" evidence="2">
    <location>
        <begin position="456"/>
        <end position="533"/>
    </location>
</feature>
<reference evidence="4" key="1">
    <citation type="submission" date="2016-10" db="EMBL/GenBank/DDBJ databases">
        <authorList>
            <person name="Varghese N."/>
            <person name="Submissions S."/>
        </authorList>
    </citation>
    <scope>NUCLEOTIDE SEQUENCE [LARGE SCALE GENOMIC DNA]</scope>
    <source>
        <strain evidence="4">DSM 17038</strain>
    </source>
</reference>
<evidence type="ECO:0000313" key="3">
    <source>
        <dbReference type="EMBL" id="SFF97876.1"/>
    </source>
</evidence>
<dbReference type="AlphaFoldDB" id="A0A1I2N8P9"/>
<evidence type="ECO:0000259" key="1">
    <source>
        <dbReference type="Pfam" id="PF00501"/>
    </source>
</evidence>
<dbReference type="Proteomes" id="UP000199337">
    <property type="component" value="Unassembled WGS sequence"/>
</dbReference>
<gene>
    <name evidence="3" type="ORF">SAMN05660649_00309</name>
</gene>
<protein>
    <submittedName>
        <fullName evidence="3">Long-chain acyl-CoA synthetase</fullName>
    </submittedName>
</protein>
<sequence>MVEKIWLKSWPKGVTKNLEFPEKPITWTIAKHAQNSPTRTAVNYYGRVISYSELDQLVNRFASSLVDLGIRHGDRISLYMENCPQFIIAMLGGCKIGAVIVPSNPMFLGDELVYQLTDAGAETIILQDDLFPVFNSVWKRTPVANVIATNRKEFLPQDPTLPPHHTLLTASIKTPGAIRFIDMLSRDSREINEEPVIDDLALLQYTAETTCTPKGAMITHRNLLFNTAVSANWFDGRLGDIHLSVLPLFEATGLVHSMCMPFYSGGTMILLARYDSETVLKAIELYRCTHWASIATMNIAILNYPGVRNRDLTSLRCCLSGGSPKVVQAFCELTGGASLGGGYGLSQTISQVTLSPMDNPRPGSVGIPVHETEIKIVDIDDWDKELPLGSEGELMVKGPQVMLGYWNRPRETRLALHDGWLATGDVARLDQDGFVYLVGRKKEIIKASGFLIFPQQVENFLCEHPAVAEAAVVGIPDPYRIETVKAYVVLRQEYVGSVSQRDIIEWSRQKMAAYKYPRIIEFVPELPHNGTGKVNRFLLNEWDKRF</sequence>
<evidence type="ECO:0000313" key="4">
    <source>
        <dbReference type="Proteomes" id="UP000199337"/>
    </source>
</evidence>
<organism evidence="3 4">
    <name type="scientific">Desulfotruncus arcticus DSM 17038</name>
    <dbReference type="NCBI Taxonomy" id="1121424"/>
    <lineage>
        <taxon>Bacteria</taxon>
        <taxon>Bacillati</taxon>
        <taxon>Bacillota</taxon>
        <taxon>Clostridia</taxon>
        <taxon>Eubacteriales</taxon>
        <taxon>Desulfallaceae</taxon>
        <taxon>Desulfotruncus</taxon>
    </lineage>
</organism>
<dbReference type="PANTHER" id="PTHR43767:SF1">
    <property type="entry name" value="NONRIBOSOMAL PEPTIDE SYNTHASE PES1 (EUROFUNG)-RELATED"/>
    <property type="match status" value="1"/>
</dbReference>
<proteinExistence type="predicted"/>
<dbReference type="InterPro" id="IPR042099">
    <property type="entry name" value="ANL_N_sf"/>
</dbReference>
<accession>A0A1I2N8P9</accession>
<dbReference type="InterPro" id="IPR025110">
    <property type="entry name" value="AMP-bd_C"/>
</dbReference>
<dbReference type="Pfam" id="PF13193">
    <property type="entry name" value="AMP-binding_C"/>
    <property type="match status" value="1"/>
</dbReference>
<dbReference type="PANTHER" id="PTHR43767">
    <property type="entry name" value="LONG-CHAIN-FATTY-ACID--COA LIGASE"/>
    <property type="match status" value="1"/>
</dbReference>
<dbReference type="Gene3D" id="3.40.50.12780">
    <property type="entry name" value="N-terminal domain of ligase-like"/>
    <property type="match status" value="1"/>
</dbReference>
<dbReference type="InterPro" id="IPR000873">
    <property type="entry name" value="AMP-dep_synth/lig_dom"/>
</dbReference>
<feature type="domain" description="AMP-dependent synthetase/ligase" evidence="1">
    <location>
        <begin position="30"/>
        <end position="406"/>
    </location>
</feature>
<dbReference type="SUPFAM" id="SSF56801">
    <property type="entry name" value="Acetyl-CoA synthetase-like"/>
    <property type="match status" value="1"/>
</dbReference>
<dbReference type="InterPro" id="IPR050237">
    <property type="entry name" value="ATP-dep_AMP-bd_enzyme"/>
</dbReference>